<dbReference type="EC" id="2.7.13.3" evidence="3"/>
<dbReference type="InterPro" id="IPR036890">
    <property type="entry name" value="HATPase_C_sf"/>
</dbReference>
<dbReference type="Pfam" id="PF02518">
    <property type="entry name" value="HATPase_c"/>
    <property type="match status" value="1"/>
</dbReference>
<evidence type="ECO:0000256" key="10">
    <source>
        <dbReference type="SAM" id="Phobius"/>
    </source>
</evidence>
<evidence type="ECO:0000256" key="9">
    <source>
        <dbReference type="ARBA" id="ARBA00023136"/>
    </source>
</evidence>
<keyword evidence="8 10" id="KW-1133">Transmembrane helix</keyword>
<gene>
    <name evidence="12" type="ORF">SDENCHOL_10652</name>
</gene>
<dbReference type="InterPro" id="IPR004358">
    <property type="entry name" value="Sig_transdc_His_kin-like_C"/>
</dbReference>
<dbReference type="SUPFAM" id="SSF47384">
    <property type="entry name" value="Homodimeric domain of signal transducing histidine kinase"/>
    <property type="match status" value="1"/>
</dbReference>
<keyword evidence="6 10" id="KW-0812">Transmembrane</keyword>
<dbReference type="Gene3D" id="1.10.287.130">
    <property type="match status" value="1"/>
</dbReference>
<dbReference type="PRINTS" id="PR00344">
    <property type="entry name" value="BCTRLSENSOR"/>
</dbReference>
<evidence type="ECO:0000256" key="4">
    <source>
        <dbReference type="ARBA" id="ARBA00022553"/>
    </source>
</evidence>
<proteinExistence type="predicted"/>
<dbReference type="PANTHER" id="PTHR45436">
    <property type="entry name" value="SENSOR HISTIDINE KINASE YKOH"/>
    <property type="match status" value="1"/>
</dbReference>
<evidence type="ECO:0000259" key="11">
    <source>
        <dbReference type="PROSITE" id="PS50109"/>
    </source>
</evidence>
<protein>
    <recommendedName>
        <fullName evidence="3">histidine kinase</fullName>
        <ecNumber evidence="3">2.7.13.3</ecNumber>
    </recommendedName>
</protein>
<dbReference type="SMART" id="SM00388">
    <property type="entry name" value="HisKA"/>
    <property type="match status" value="1"/>
</dbReference>
<accession>A0A7Z7HPL2</accession>
<keyword evidence="7" id="KW-0418">Kinase</keyword>
<dbReference type="GO" id="GO:0005886">
    <property type="term" value="C:plasma membrane"/>
    <property type="evidence" value="ECO:0007669"/>
    <property type="project" value="TreeGrafter"/>
</dbReference>
<dbReference type="Pfam" id="PF00512">
    <property type="entry name" value="HisKA"/>
    <property type="match status" value="1"/>
</dbReference>
<evidence type="ECO:0000256" key="5">
    <source>
        <dbReference type="ARBA" id="ARBA00022679"/>
    </source>
</evidence>
<dbReference type="EMBL" id="LT837803">
    <property type="protein sequence ID" value="SMB22647.1"/>
    <property type="molecule type" value="Genomic_DNA"/>
</dbReference>
<feature type="transmembrane region" description="Helical" evidence="10">
    <location>
        <begin position="14"/>
        <end position="35"/>
    </location>
</feature>
<dbReference type="CDD" id="cd00075">
    <property type="entry name" value="HATPase"/>
    <property type="match status" value="1"/>
</dbReference>
<dbReference type="PANTHER" id="PTHR45436:SF16">
    <property type="entry name" value="HISTIDINE KINASE"/>
    <property type="match status" value="1"/>
</dbReference>
<dbReference type="InterPro" id="IPR003661">
    <property type="entry name" value="HisK_dim/P_dom"/>
</dbReference>
<evidence type="ECO:0000256" key="7">
    <source>
        <dbReference type="ARBA" id="ARBA00022777"/>
    </source>
</evidence>
<evidence type="ECO:0000256" key="3">
    <source>
        <dbReference type="ARBA" id="ARBA00012438"/>
    </source>
</evidence>
<reference evidence="12" key="1">
    <citation type="submission" date="2017-03" db="EMBL/GenBank/DDBJ databases">
        <authorList>
            <consortium name="AG Boll"/>
        </authorList>
    </citation>
    <scope>NUCLEOTIDE SEQUENCE [LARGE SCALE GENOMIC DNA]</scope>
    <source>
        <strain evidence="12">Chol</strain>
    </source>
</reference>
<dbReference type="Proteomes" id="UP000242886">
    <property type="component" value="Chromosome SDENCHOL"/>
</dbReference>
<evidence type="ECO:0000256" key="6">
    <source>
        <dbReference type="ARBA" id="ARBA00022692"/>
    </source>
</evidence>
<evidence type="ECO:0000313" key="12">
    <source>
        <dbReference type="EMBL" id="SMB22647.1"/>
    </source>
</evidence>
<feature type="domain" description="Histidine kinase" evidence="11">
    <location>
        <begin position="228"/>
        <end position="457"/>
    </location>
</feature>
<dbReference type="InterPro" id="IPR005467">
    <property type="entry name" value="His_kinase_dom"/>
</dbReference>
<evidence type="ECO:0000256" key="8">
    <source>
        <dbReference type="ARBA" id="ARBA00022989"/>
    </source>
</evidence>
<comment type="catalytic activity">
    <reaction evidence="1">
        <text>ATP + protein L-histidine = ADP + protein N-phospho-L-histidine.</text>
        <dbReference type="EC" id="2.7.13.3"/>
    </reaction>
</comment>
<comment type="subcellular location">
    <subcellularLocation>
        <location evidence="2">Membrane</location>
    </subcellularLocation>
</comment>
<dbReference type="AlphaFoldDB" id="A0A7Z7HPL2"/>
<dbReference type="InterPro" id="IPR003594">
    <property type="entry name" value="HATPase_dom"/>
</dbReference>
<evidence type="ECO:0000256" key="1">
    <source>
        <dbReference type="ARBA" id="ARBA00000085"/>
    </source>
</evidence>
<dbReference type="Gene3D" id="3.30.565.10">
    <property type="entry name" value="Histidine kinase-like ATPase, C-terminal domain"/>
    <property type="match status" value="1"/>
</dbReference>
<keyword evidence="4" id="KW-0597">Phosphoprotein</keyword>
<dbReference type="InterPro" id="IPR050428">
    <property type="entry name" value="TCS_sensor_his_kinase"/>
</dbReference>
<sequence length="457" mass="49911">MRLIPVRITLQQRVVWALTLLVVLFVALQGGLAYLSMAEQEDDLVDDLVQTEALRLKALIEERGAEAARQQLQSPALGQNLNVWLVPASPGVPPTELPPYLLQLGDGPHRLKQASAELHVYILATPAGRLYLQYDAAVHEEKVNEFGIFLLGLTLLCSALAILAARQLAAIVVAPMERLTRQLTAWAPATRMEDGEERDEEARLRAAFQRVQARFEEGLAQEREFMANARHEIRTPLTALRTDLEMLALQADAAAGPRLQRALDGVDEIAAALDLAQSLAQKRALTTERIDLADCVDHAWSSLAGTPHILRLRFDNRVARTVSVSADRHALLTILRNLIRNAAEHAAASHCSVSYGARGIEVMDDGIGIPATEQPLLFERHYRGQRLDVAAKPTDASAAFMPAPAALAAGEDESKPERERGIGLAIARQLAELHGWQLSVESTVGGGSCFILQMEHG</sequence>
<dbReference type="InterPro" id="IPR036097">
    <property type="entry name" value="HisK_dim/P_sf"/>
</dbReference>
<dbReference type="GO" id="GO:0000155">
    <property type="term" value="F:phosphorelay sensor kinase activity"/>
    <property type="evidence" value="ECO:0007669"/>
    <property type="project" value="InterPro"/>
</dbReference>
<name>A0A7Z7HPL2_9PROT</name>
<dbReference type="CDD" id="cd00082">
    <property type="entry name" value="HisKA"/>
    <property type="match status" value="1"/>
</dbReference>
<evidence type="ECO:0000313" key="13">
    <source>
        <dbReference type="Proteomes" id="UP000242886"/>
    </source>
</evidence>
<evidence type="ECO:0000256" key="2">
    <source>
        <dbReference type="ARBA" id="ARBA00004370"/>
    </source>
</evidence>
<organism evidence="12 13">
    <name type="scientific">Sterolibacterium denitrificans</name>
    <dbReference type="NCBI Taxonomy" id="157592"/>
    <lineage>
        <taxon>Bacteria</taxon>
        <taxon>Pseudomonadati</taxon>
        <taxon>Pseudomonadota</taxon>
        <taxon>Betaproteobacteria</taxon>
        <taxon>Nitrosomonadales</taxon>
        <taxon>Sterolibacteriaceae</taxon>
        <taxon>Sterolibacterium</taxon>
    </lineage>
</organism>
<keyword evidence="9 10" id="KW-0472">Membrane</keyword>
<keyword evidence="13" id="KW-1185">Reference proteome</keyword>
<dbReference type="SUPFAM" id="SSF55874">
    <property type="entry name" value="ATPase domain of HSP90 chaperone/DNA topoisomerase II/histidine kinase"/>
    <property type="match status" value="1"/>
</dbReference>
<dbReference type="RefSeq" id="WP_154716033.1">
    <property type="nucleotide sequence ID" value="NZ_LT837803.1"/>
</dbReference>
<keyword evidence="5" id="KW-0808">Transferase</keyword>
<dbReference type="PROSITE" id="PS50109">
    <property type="entry name" value="HIS_KIN"/>
    <property type="match status" value="1"/>
</dbReference>
<dbReference type="SMART" id="SM00387">
    <property type="entry name" value="HATPase_c"/>
    <property type="match status" value="1"/>
</dbReference>